<dbReference type="GO" id="GO:0008270">
    <property type="term" value="F:zinc ion binding"/>
    <property type="evidence" value="ECO:0007669"/>
    <property type="project" value="UniProtKB-KW"/>
</dbReference>
<dbReference type="InterPro" id="IPR040023">
    <property type="entry name" value="WBP4"/>
</dbReference>
<dbReference type="InParanoid" id="Q4N1I6"/>
<dbReference type="Proteomes" id="UP000001949">
    <property type="component" value="Unassembled WGS sequence"/>
</dbReference>
<organism evidence="8 9">
    <name type="scientific">Theileria parva</name>
    <name type="common">East coast fever infection agent</name>
    <dbReference type="NCBI Taxonomy" id="5875"/>
    <lineage>
        <taxon>Eukaryota</taxon>
        <taxon>Sar</taxon>
        <taxon>Alveolata</taxon>
        <taxon>Apicomplexa</taxon>
        <taxon>Aconoidasida</taxon>
        <taxon>Piroplasmida</taxon>
        <taxon>Theileriidae</taxon>
        <taxon>Theileria</taxon>
    </lineage>
</organism>
<name>Q4N1I6_THEPA</name>
<evidence type="ECO:0000256" key="2">
    <source>
        <dbReference type="ARBA" id="ARBA00022723"/>
    </source>
</evidence>
<evidence type="ECO:0000256" key="6">
    <source>
        <dbReference type="SAM" id="MobiDB-lite"/>
    </source>
</evidence>
<evidence type="ECO:0000256" key="1">
    <source>
        <dbReference type="ARBA" id="ARBA00004123"/>
    </source>
</evidence>
<proteinExistence type="predicted"/>
<keyword evidence="5" id="KW-0539">Nucleus</keyword>
<protein>
    <recommendedName>
        <fullName evidence="7">Matrin-type domain-containing protein</fullName>
    </recommendedName>
</protein>
<dbReference type="GO" id="GO:0071011">
    <property type="term" value="C:precatalytic spliceosome"/>
    <property type="evidence" value="ECO:0007669"/>
    <property type="project" value="TreeGrafter"/>
</dbReference>
<evidence type="ECO:0000313" key="9">
    <source>
        <dbReference type="Proteomes" id="UP000001949"/>
    </source>
</evidence>
<dbReference type="Gene3D" id="2.20.70.10">
    <property type="match status" value="1"/>
</dbReference>
<comment type="caution">
    <text evidence="8">The sequence shown here is derived from an EMBL/GenBank/DDBJ whole genome shotgun (WGS) entry which is preliminary data.</text>
</comment>
<dbReference type="eggNOG" id="KOG0150">
    <property type="taxonomic scope" value="Eukaryota"/>
</dbReference>
<evidence type="ECO:0000256" key="4">
    <source>
        <dbReference type="ARBA" id="ARBA00022833"/>
    </source>
</evidence>
<dbReference type="PANTHER" id="PTHR13173">
    <property type="entry name" value="WW DOMAIN BINDING PROTEIN 4"/>
    <property type="match status" value="1"/>
</dbReference>
<keyword evidence="4" id="KW-0862">Zinc</keyword>
<dbReference type="AlphaFoldDB" id="Q4N1I6"/>
<evidence type="ECO:0000256" key="3">
    <source>
        <dbReference type="ARBA" id="ARBA00022771"/>
    </source>
</evidence>
<dbReference type="GO" id="GO:0003723">
    <property type="term" value="F:RNA binding"/>
    <property type="evidence" value="ECO:0007669"/>
    <property type="project" value="TreeGrafter"/>
</dbReference>
<dbReference type="STRING" id="5875.Q4N1I6"/>
<keyword evidence="9" id="KW-1185">Reference proteome</keyword>
<dbReference type="InterPro" id="IPR000690">
    <property type="entry name" value="Matrin/U1-C_Znf_C2H2"/>
</dbReference>
<dbReference type="PANTHER" id="PTHR13173:SF10">
    <property type="entry name" value="WW DOMAIN-BINDING PROTEIN 4"/>
    <property type="match status" value="1"/>
</dbReference>
<accession>Q4N1I6</accession>
<feature type="domain" description="Matrin-type" evidence="7">
    <location>
        <begin position="11"/>
        <end position="42"/>
    </location>
</feature>
<keyword evidence="3" id="KW-0863">Zinc-finger</keyword>
<evidence type="ECO:0000313" key="8">
    <source>
        <dbReference type="EMBL" id="EAN32106.1"/>
    </source>
</evidence>
<reference evidence="8 9" key="1">
    <citation type="journal article" date="2005" name="Science">
        <title>Genome sequence of Theileria parva, a bovine pathogen that transforms lymphocytes.</title>
        <authorList>
            <person name="Gardner M.J."/>
            <person name="Bishop R."/>
            <person name="Shah T."/>
            <person name="de Villiers E.P."/>
            <person name="Carlton J.M."/>
            <person name="Hall N."/>
            <person name="Ren Q."/>
            <person name="Paulsen I.T."/>
            <person name="Pain A."/>
            <person name="Berriman M."/>
            <person name="Wilson R.J.M."/>
            <person name="Sato S."/>
            <person name="Ralph S.A."/>
            <person name="Mann D.J."/>
            <person name="Xiong Z."/>
            <person name="Shallom S.J."/>
            <person name="Weidman J."/>
            <person name="Jiang L."/>
            <person name="Lynn J."/>
            <person name="Weaver B."/>
            <person name="Shoaibi A."/>
            <person name="Domingo A.R."/>
            <person name="Wasawo D."/>
            <person name="Crabtree J."/>
            <person name="Wortman J.R."/>
            <person name="Haas B."/>
            <person name="Angiuoli S.V."/>
            <person name="Creasy T.H."/>
            <person name="Lu C."/>
            <person name="Suh B."/>
            <person name="Silva J.C."/>
            <person name="Utterback T.R."/>
            <person name="Feldblyum T.V."/>
            <person name="Pertea M."/>
            <person name="Allen J."/>
            <person name="Nierman W.C."/>
            <person name="Taracha E.L.N."/>
            <person name="Salzberg S.L."/>
            <person name="White O.R."/>
            <person name="Fitzhugh H.A."/>
            <person name="Morzaria S."/>
            <person name="Venter J.C."/>
            <person name="Fraser C.M."/>
            <person name="Nene V."/>
        </authorList>
    </citation>
    <scope>NUCLEOTIDE SEQUENCE [LARGE SCALE GENOMIC DNA]</scope>
    <source>
        <strain evidence="8 9">Muguga</strain>
    </source>
</reference>
<feature type="compositionally biased region" description="Basic and acidic residues" evidence="6">
    <location>
        <begin position="227"/>
        <end position="248"/>
    </location>
</feature>
<dbReference type="GO" id="GO:0000398">
    <property type="term" value="P:mRNA splicing, via spliceosome"/>
    <property type="evidence" value="ECO:0007669"/>
    <property type="project" value="InterPro"/>
</dbReference>
<keyword evidence="2" id="KW-0479">Metal-binding</keyword>
<dbReference type="PROSITE" id="PS50171">
    <property type="entry name" value="ZF_MATRIN"/>
    <property type="match status" value="1"/>
</dbReference>
<dbReference type="VEuPathDB" id="PiroplasmaDB:TpMuguga_04g00753"/>
<evidence type="ECO:0000259" key="7">
    <source>
        <dbReference type="PROSITE" id="PS50171"/>
    </source>
</evidence>
<evidence type="ECO:0000256" key="5">
    <source>
        <dbReference type="ARBA" id="ARBA00023242"/>
    </source>
</evidence>
<sequence>MSEYWISTKKHYCEVCRCWLSGHSQNVKKHEASNRHISSLRNKMITSHKKKVEERKQKEFEAAEMERLNAITLEDPTPAEPSNKLPFMDSMFQYGPLVQPIGDFETEKRRIEQAIHRKLQGIEEPEAVQKKDTRWMATIDQEDGTLIYCDRVTGVITKKRPKDFDGELPSQAYLTSNWVLKYDPNKRSRYYHNVQTNEVRWLDDPAPTTHTPITPQVNALPTSTPQKSEDSTTKSNTEKTSVKSEEKNGNIVLNVKEEKKEDTKLIKVNFKPADNTSNSVEYTTNKVDSSSDKVYDNIKKEDDSVVKKYDGPVIGQWQVVNPKESVFTHCTENEQLLNNNNEFNQHVSNTSNNDFNEEIFNENVEKPVYRKHTQESQDTSQDQVLFIKRKIKKK</sequence>
<feature type="region of interest" description="Disordered" evidence="6">
    <location>
        <begin position="202"/>
        <end position="253"/>
    </location>
</feature>
<dbReference type="KEGG" id="tpv:TP04_0753"/>
<comment type="subcellular location">
    <subcellularLocation>
        <location evidence="1">Nucleus</location>
    </subcellularLocation>
</comment>
<feature type="compositionally biased region" description="Polar residues" evidence="6">
    <location>
        <begin position="208"/>
        <end position="226"/>
    </location>
</feature>
<dbReference type="EMBL" id="AAGK01000004">
    <property type="protein sequence ID" value="EAN32106.1"/>
    <property type="molecule type" value="Genomic_DNA"/>
</dbReference>
<dbReference type="OMA" id="HTIFFRT"/>
<gene>
    <name evidence="8" type="ordered locus">TP04_0753</name>
</gene>